<evidence type="ECO:0000313" key="13">
    <source>
        <dbReference type="Proteomes" id="UP001473063"/>
    </source>
</evidence>
<evidence type="ECO:0000256" key="7">
    <source>
        <dbReference type="ARBA" id="ARBA00024867"/>
    </source>
</evidence>
<dbReference type="RefSeq" id="WP_349055739.1">
    <property type="nucleotide sequence ID" value="NZ_JBBMEJ010000001.1"/>
</dbReference>
<dbReference type="SMART" id="SM00387">
    <property type="entry name" value="HATPase_c"/>
    <property type="match status" value="1"/>
</dbReference>
<keyword evidence="12" id="KW-0067">ATP-binding</keyword>
<dbReference type="CDD" id="cd17546">
    <property type="entry name" value="REC_hyHK_CKI1_RcsC-like"/>
    <property type="match status" value="1"/>
</dbReference>
<keyword evidence="6" id="KW-0902">Two-component regulatory system</keyword>
<dbReference type="PANTHER" id="PTHR45339:SF1">
    <property type="entry name" value="HYBRID SIGNAL TRANSDUCTION HISTIDINE KINASE J"/>
    <property type="match status" value="1"/>
</dbReference>
<dbReference type="SUPFAM" id="SSF47384">
    <property type="entry name" value="Homodimeric domain of signal transducing histidine kinase"/>
    <property type="match status" value="1"/>
</dbReference>
<dbReference type="PROSITE" id="PS50109">
    <property type="entry name" value="HIS_KIN"/>
    <property type="match status" value="1"/>
</dbReference>
<dbReference type="InterPro" id="IPR004358">
    <property type="entry name" value="Sig_transdc_His_kin-like_C"/>
</dbReference>
<evidence type="ECO:0000256" key="4">
    <source>
        <dbReference type="ARBA" id="ARBA00022553"/>
    </source>
</evidence>
<dbReference type="InterPro" id="IPR036097">
    <property type="entry name" value="HisK_dim/P_sf"/>
</dbReference>
<feature type="domain" description="Histidine kinase" evidence="10">
    <location>
        <begin position="191"/>
        <end position="414"/>
    </location>
</feature>
<evidence type="ECO:0000259" key="11">
    <source>
        <dbReference type="PROSITE" id="PS50110"/>
    </source>
</evidence>
<dbReference type="Gene3D" id="3.30.565.10">
    <property type="entry name" value="Histidine kinase-like ATPase, C-terminal domain"/>
    <property type="match status" value="1"/>
</dbReference>
<dbReference type="InterPro" id="IPR003594">
    <property type="entry name" value="HATPase_dom"/>
</dbReference>
<dbReference type="CDD" id="cd00082">
    <property type="entry name" value="HisKA"/>
    <property type="match status" value="1"/>
</dbReference>
<gene>
    <name evidence="12" type="ORF">WMO28_00365</name>
</gene>
<dbReference type="PRINTS" id="PR00344">
    <property type="entry name" value="BCTRLSENSOR"/>
</dbReference>
<evidence type="ECO:0000256" key="2">
    <source>
        <dbReference type="ARBA" id="ARBA00012438"/>
    </source>
</evidence>
<dbReference type="Pfam" id="PF02518">
    <property type="entry name" value="HATPase_c"/>
    <property type="match status" value="1"/>
</dbReference>
<dbReference type="InterPro" id="IPR011006">
    <property type="entry name" value="CheY-like_superfamily"/>
</dbReference>
<feature type="modified residue" description="4-aspartylphosphate" evidence="8">
    <location>
        <position position="500"/>
    </location>
</feature>
<comment type="catalytic activity">
    <reaction evidence="1">
        <text>ATP + protein L-histidine = ADP + protein N-phospho-L-histidine.</text>
        <dbReference type="EC" id="2.7.13.3"/>
    </reaction>
</comment>
<evidence type="ECO:0000259" key="10">
    <source>
        <dbReference type="PROSITE" id="PS50109"/>
    </source>
</evidence>
<evidence type="ECO:0000256" key="5">
    <source>
        <dbReference type="ARBA" id="ARBA00022777"/>
    </source>
</evidence>
<name>A0ABV1BCH3_9FIRM</name>
<dbReference type="InterPro" id="IPR001789">
    <property type="entry name" value="Sig_transdc_resp-reg_receiver"/>
</dbReference>
<dbReference type="InterPro" id="IPR005467">
    <property type="entry name" value="His_kinase_dom"/>
</dbReference>
<dbReference type="PANTHER" id="PTHR45339">
    <property type="entry name" value="HYBRID SIGNAL TRANSDUCTION HISTIDINE KINASE J"/>
    <property type="match status" value="1"/>
</dbReference>
<keyword evidence="13" id="KW-1185">Reference proteome</keyword>
<keyword evidence="5" id="KW-0808">Transferase</keyword>
<feature type="domain" description="Response regulatory" evidence="11">
    <location>
        <begin position="448"/>
        <end position="568"/>
    </location>
</feature>
<evidence type="ECO:0000256" key="3">
    <source>
        <dbReference type="ARBA" id="ARBA00018672"/>
    </source>
</evidence>
<dbReference type="Gene3D" id="3.40.50.2300">
    <property type="match status" value="1"/>
</dbReference>
<dbReference type="GO" id="GO:0005524">
    <property type="term" value="F:ATP binding"/>
    <property type="evidence" value="ECO:0007669"/>
    <property type="project" value="UniProtKB-KW"/>
</dbReference>
<dbReference type="InterPro" id="IPR003661">
    <property type="entry name" value="HisK_dim/P_dom"/>
</dbReference>
<evidence type="ECO:0000313" key="12">
    <source>
        <dbReference type="EMBL" id="MEQ2369411.1"/>
    </source>
</evidence>
<accession>A0ABV1BCH3</accession>
<organism evidence="12 13">
    <name type="scientific">Blautia aquisgranensis</name>
    <dbReference type="NCBI Taxonomy" id="3133153"/>
    <lineage>
        <taxon>Bacteria</taxon>
        <taxon>Bacillati</taxon>
        <taxon>Bacillota</taxon>
        <taxon>Clostridia</taxon>
        <taxon>Lachnospirales</taxon>
        <taxon>Lachnospiraceae</taxon>
        <taxon>Blautia</taxon>
    </lineage>
</organism>
<dbReference type="SMART" id="SM00388">
    <property type="entry name" value="HisKA"/>
    <property type="match status" value="1"/>
</dbReference>
<evidence type="ECO:0000256" key="6">
    <source>
        <dbReference type="ARBA" id="ARBA00023012"/>
    </source>
</evidence>
<dbReference type="PROSITE" id="PS50110">
    <property type="entry name" value="RESPONSE_REGULATORY"/>
    <property type="match status" value="1"/>
</dbReference>
<sequence>MRSILEYTQNNLAYMIVLLGVMVLAAVFWNLYRREKRIARRIKEENSNRVKFYNAFGNNPRTAYIFVSEKDFRALYATPNLELVTGIKQEDLKTDIDLLNKLIPRSEAREIQRKLKKWDRREVFSSEMNYSRKGEKDIHHGKAEVHYSPKAGGYILSLSNITEEYENRREIESRLLTAQKESQSKTDFLSQMSHEIRTPMNGILGMLSLLKAHLGDRSAAEEYLAKTENLSHFLLTLINDILDMSRIESGKVQLEEVPFSLEQMAEKLDSMFRSTAEAKGINWKIEMQDFDVKYVIGDEMRLSQVIINFISNANKFTPPGGTVKVLFRQMDRIGNDLHFMIRVSDTGKGIKEDFLSKIFRPFEQEDASTAHNYGGSGLGMAIADSMVKLMDGQILVESEEGKGTEFSVYLSLPVAEQTVEKENEVFPNEEENPERARVLEGFTLKGIRILLAEDNDINAEIAMEILAMEGAILTRACDGNEAVKLFGESQPYTFDVILMDIQMPGMDGWEATRVIRKMEREDANLPILAMSANAFLEDKRKSQESGMNAHINKPVDYDEVRRIIGEQLWAVRSH</sequence>
<dbReference type="Gene3D" id="1.10.287.130">
    <property type="match status" value="1"/>
</dbReference>
<evidence type="ECO:0000256" key="1">
    <source>
        <dbReference type="ARBA" id="ARBA00000085"/>
    </source>
</evidence>
<dbReference type="Pfam" id="PF00072">
    <property type="entry name" value="Response_reg"/>
    <property type="match status" value="1"/>
</dbReference>
<proteinExistence type="predicted"/>
<comment type="function">
    <text evidence="7">May play the central regulatory role in sporulation. It may be an element of the effector pathway responsible for the activation of sporulation genes in response to nutritional stress. Spo0A may act in concert with spo0H (a sigma factor) to control the expression of some genes that are critical to the sporulation process.</text>
</comment>
<reference evidence="12 13" key="1">
    <citation type="submission" date="2024-03" db="EMBL/GenBank/DDBJ databases">
        <title>Human intestinal bacterial collection.</title>
        <authorList>
            <person name="Pauvert C."/>
            <person name="Hitch T.C.A."/>
            <person name="Clavel T."/>
        </authorList>
    </citation>
    <scope>NUCLEOTIDE SEQUENCE [LARGE SCALE GENOMIC DNA]</scope>
    <source>
        <strain evidence="12 13">CLA-JM-H16</strain>
    </source>
</reference>
<dbReference type="Pfam" id="PF00512">
    <property type="entry name" value="HisKA"/>
    <property type="match status" value="1"/>
</dbReference>
<feature type="transmembrane region" description="Helical" evidence="9">
    <location>
        <begin position="12"/>
        <end position="32"/>
    </location>
</feature>
<keyword evidence="4 8" id="KW-0597">Phosphoprotein</keyword>
<keyword evidence="12" id="KW-0547">Nucleotide-binding</keyword>
<keyword evidence="5" id="KW-0418">Kinase</keyword>
<dbReference type="EC" id="2.7.13.3" evidence="2"/>
<dbReference type="SUPFAM" id="SSF55874">
    <property type="entry name" value="ATPase domain of HSP90 chaperone/DNA topoisomerase II/histidine kinase"/>
    <property type="match status" value="1"/>
</dbReference>
<keyword evidence="9" id="KW-1133">Transmembrane helix</keyword>
<dbReference type="SUPFAM" id="SSF52172">
    <property type="entry name" value="CheY-like"/>
    <property type="match status" value="1"/>
</dbReference>
<keyword evidence="9" id="KW-0812">Transmembrane</keyword>
<protein>
    <recommendedName>
        <fullName evidence="3">Stage 0 sporulation protein A homolog</fullName>
        <ecNumber evidence="2">2.7.13.3</ecNumber>
    </recommendedName>
</protein>
<dbReference type="SMART" id="SM00448">
    <property type="entry name" value="REC"/>
    <property type="match status" value="1"/>
</dbReference>
<comment type="caution">
    <text evidence="12">The sequence shown here is derived from an EMBL/GenBank/DDBJ whole genome shotgun (WGS) entry which is preliminary data.</text>
</comment>
<dbReference type="EMBL" id="JBBMEJ010000001">
    <property type="protein sequence ID" value="MEQ2369411.1"/>
    <property type="molecule type" value="Genomic_DNA"/>
</dbReference>
<dbReference type="Proteomes" id="UP001473063">
    <property type="component" value="Unassembled WGS sequence"/>
</dbReference>
<evidence type="ECO:0000256" key="9">
    <source>
        <dbReference type="SAM" id="Phobius"/>
    </source>
</evidence>
<keyword evidence="9" id="KW-0472">Membrane</keyword>
<evidence type="ECO:0000256" key="8">
    <source>
        <dbReference type="PROSITE-ProRule" id="PRU00169"/>
    </source>
</evidence>
<dbReference type="InterPro" id="IPR036890">
    <property type="entry name" value="HATPase_C_sf"/>
</dbReference>